<evidence type="ECO:0000259" key="8">
    <source>
        <dbReference type="PROSITE" id="PS50850"/>
    </source>
</evidence>
<feature type="transmembrane region" description="Helical" evidence="7">
    <location>
        <begin position="204"/>
        <end position="228"/>
    </location>
</feature>
<feature type="transmembrane region" description="Helical" evidence="7">
    <location>
        <begin position="266"/>
        <end position="286"/>
    </location>
</feature>
<name>A0AAD4PZY8_9EURO</name>
<feature type="transmembrane region" description="Helical" evidence="7">
    <location>
        <begin position="178"/>
        <end position="197"/>
    </location>
</feature>
<keyword evidence="5 7" id="KW-0472">Membrane</keyword>
<dbReference type="Gene3D" id="1.20.1250.20">
    <property type="entry name" value="MFS general substrate transporter like domains"/>
    <property type="match status" value="2"/>
</dbReference>
<feature type="transmembrane region" description="Helical" evidence="7">
    <location>
        <begin position="298"/>
        <end position="319"/>
    </location>
</feature>
<dbReference type="PROSITE" id="PS50850">
    <property type="entry name" value="MFS"/>
    <property type="match status" value="1"/>
</dbReference>
<dbReference type="EMBL" id="JAJTJA010000007">
    <property type="protein sequence ID" value="KAH8696456.1"/>
    <property type="molecule type" value="Genomic_DNA"/>
</dbReference>
<gene>
    <name evidence="9" type="ORF">BGW36DRAFT_381053</name>
</gene>
<evidence type="ECO:0000256" key="3">
    <source>
        <dbReference type="ARBA" id="ARBA00022692"/>
    </source>
</evidence>
<evidence type="ECO:0000313" key="10">
    <source>
        <dbReference type="Proteomes" id="UP001201262"/>
    </source>
</evidence>
<feature type="transmembrane region" description="Helical" evidence="7">
    <location>
        <begin position="469"/>
        <end position="493"/>
    </location>
</feature>
<organism evidence="9 10">
    <name type="scientific">Talaromyces proteolyticus</name>
    <dbReference type="NCBI Taxonomy" id="1131652"/>
    <lineage>
        <taxon>Eukaryota</taxon>
        <taxon>Fungi</taxon>
        <taxon>Dikarya</taxon>
        <taxon>Ascomycota</taxon>
        <taxon>Pezizomycotina</taxon>
        <taxon>Eurotiomycetes</taxon>
        <taxon>Eurotiomycetidae</taxon>
        <taxon>Eurotiales</taxon>
        <taxon>Trichocomaceae</taxon>
        <taxon>Talaromyces</taxon>
        <taxon>Talaromyces sect. Bacilispori</taxon>
    </lineage>
</organism>
<feature type="transmembrane region" description="Helical" evidence="7">
    <location>
        <begin position="139"/>
        <end position="158"/>
    </location>
</feature>
<keyword evidence="10" id="KW-1185">Reference proteome</keyword>
<feature type="transmembrane region" description="Helical" evidence="7">
    <location>
        <begin position="531"/>
        <end position="553"/>
    </location>
</feature>
<feature type="domain" description="Major facilitator superfamily (MFS) profile" evidence="8">
    <location>
        <begin position="139"/>
        <end position="564"/>
    </location>
</feature>
<evidence type="ECO:0000256" key="5">
    <source>
        <dbReference type="ARBA" id="ARBA00023136"/>
    </source>
</evidence>
<dbReference type="InterPro" id="IPR011701">
    <property type="entry name" value="MFS"/>
</dbReference>
<dbReference type="FunFam" id="1.20.1250.20:FF:000018">
    <property type="entry name" value="MFS transporter permease"/>
    <property type="match status" value="1"/>
</dbReference>
<feature type="compositionally biased region" description="Acidic residues" evidence="6">
    <location>
        <begin position="93"/>
        <end position="102"/>
    </location>
</feature>
<keyword evidence="4 7" id="KW-1133">Transmembrane helix</keyword>
<evidence type="ECO:0000313" key="9">
    <source>
        <dbReference type="EMBL" id="KAH8696456.1"/>
    </source>
</evidence>
<keyword evidence="3 7" id="KW-0812">Transmembrane</keyword>
<comment type="subcellular location">
    <subcellularLocation>
        <location evidence="1">Membrane</location>
        <topology evidence="1">Multi-pass membrane protein</topology>
    </subcellularLocation>
</comment>
<reference evidence="9" key="1">
    <citation type="submission" date="2021-12" db="EMBL/GenBank/DDBJ databases">
        <title>Convergent genome expansion in fungi linked to evolution of root-endophyte symbiosis.</title>
        <authorList>
            <consortium name="DOE Joint Genome Institute"/>
            <person name="Ke Y.-H."/>
            <person name="Bonito G."/>
            <person name="Liao H.-L."/>
            <person name="Looney B."/>
            <person name="Rojas-Flechas A."/>
            <person name="Nash J."/>
            <person name="Hameed K."/>
            <person name="Schadt C."/>
            <person name="Martin F."/>
            <person name="Crous P.W."/>
            <person name="Miettinen O."/>
            <person name="Magnuson J.K."/>
            <person name="Labbe J."/>
            <person name="Jacobson D."/>
            <person name="Doktycz M.J."/>
            <person name="Veneault-Fourrey C."/>
            <person name="Kuo A."/>
            <person name="Mondo S."/>
            <person name="Calhoun S."/>
            <person name="Riley R."/>
            <person name="Ohm R."/>
            <person name="LaButti K."/>
            <person name="Andreopoulos B."/>
            <person name="Pangilinan J."/>
            <person name="Nolan M."/>
            <person name="Tritt A."/>
            <person name="Clum A."/>
            <person name="Lipzen A."/>
            <person name="Daum C."/>
            <person name="Barry K."/>
            <person name="Grigoriev I.V."/>
            <person name="Vilgalys R."/>
        </authorList>
    </citation>
    <scope>NUCLEOTIDE SEQUENCE</scope>
    <source>
        <strain evidence="9">PMI_201</strain>
    </source>
</reference>
<evidence type="ECO:0000256" key="4">
    <source>
        <dbReference type="ARBA" id="ARBA00022989"/>
    </source>
</evidence>
<dbReference type="RefSeq" id="XP_046071392.1">
    <property type="nucleotide sequence ID" value="XM_046216390.1"/>
</dbReference>
<dbReference type="FunFam" id="1.20.1250.20:FF:000013">
    <property type="entry name" value="MFS general substrate transporter"/>
    <property type="match status" value="1"/>
</dbReference>
<accession>A0AAD4PZY8</accession>
<evidence type="ECO:0000256" key="2">
    <source>
        <dbReference type="ARBA" id="ARBA00022448"/>
    </source>
</evidence>
<feature type="compositionally biased region" description="Basic and acidic residues" evidence="6">
    <location>
        <begin position="83"/>
        <end position="92"/>
    </location>
</feature>
<proteinExistence type="predicted"/>
<dbReference type="InterPro" id="IPR036259">
    <property type="entry name" value="MFS_trans_sf"/>
</dbReference>
<dbReference type="GO" id="GO:0016020">
    <property type="term" value="C:membrane"/>
    <property type="evidence" value="ECO:0007669"/>
    <property type="project" value="UniProtKB-SubCell"/>
</dbReference>
<sequence length="599" mass="66253">MMAASRLEPPQTTHPGISADSTSSDAGYTPSTSSFEPSDPQFTPEASGTDEGSPPTRPQPGSAELPKLQTNLGSDVEAELPDETERFLSRENEEFEGNDEGYDSDKYLKPSPRRKTSGIGASYTPEEERDVVKRLDKRLVLFLAFLYLLSFLDRSNIGNAKIAGLSDDLRLSSSQYEWLLTAFYITYICFEWMTLMYKVVPAHIYIPICVFSWGLIASCQALATSFWIMVLLRALLGISEAGFGPGVPFYLSLFYKREELAYRTGLFISAAPLATSFASSLAWLIIKLSSHAPIAPWRSLFLIEGFPSVVVAIFAWMLIPDSPGKAKFLTARQRKVAKIRLQGTKIERHESSDEKFNWKAVRETLCDPMSYLVALMFLGCNVAFSSMPVFLPTIIKNMGYSPLASQVLSAPPFLVAFVVVLITASLSDRSRSRSPYLIFHALISAAAYLVIGLTGYFHSHFPKSLDTVIRYICIYPATSGFFSAITIIITWSMDNRVAHEGKGSSVAILNVVGQFGPLIGTRLYPDSDGPLYVSGMLTCSVFMLFVASLAFSLRLILARRNRKAGEEEDKMGIEMAEGEGLISDESQLPAQSQRFTYII</sequence>
<feature type="compositionally biased region" description="Polar residues" evidence="6">
    <location>
        <begin position="10"/>
        <end position="46"/>
    </location>
</feature>
<evidence type="ECO:0000256" key="6">
    <source>
        <dbReference type="SAM" id="MobiDB-lite"/>
    </source>
</evidence>
<feature type="transmembrane region" description="Helical" evidence="7">
    <location>
        <begin position="234"/>
        <end position="254"/>
    </location>
</feature>
<dbReference type="SUPFAM" id="SSF103473">
    <property type="entry name" value="MFS general substrate transporter"/>
    <property type="match status" value="1"/>
</dbReference>
<dbReference type="AlphaFoldDB" id="A0AAD4PZY8"/>
<dbReference type="GeneID" id="70246677"/>
<feature type="transmembrane region" description="Helical" evidence="7">
    <location>
        <begin position="369"/>
        <end position="391"/>
    </location>
</feature>
<keyword evidence="2" id="KW-0813">Transport</keyword>
<feature type="transmembrane region" description="Helical" evidence="7">
    <location>
        <begin position="403"/>
        <end position="424"/>
    </location>
</feature>
<dbReference type="Proteomes" id="UP001201262">
    <property type="component" value="Unassembled WGS sequence"/>
</dbReference>
<dbReference type="PANTHER" id="PTHR43791:SF27">
    <property type="entry name" value="TRANSPORTER, PUTATIVE (AFU_ORTHOLOGUE AFUA_2G15730)-RELATED"/>
    <property type="match status" value="1"/>
</dbReference>
<dbReference type="PANTHER" id="PTHR43791">
    <property type="entry name" value="PERMEASE-RELATED"/>
    <property type="match status" value="1"/>
</dbReference>
<feature type="transmembrane region" description="Helical" evidence="7">
    <location>
        <begin position="436"/>
        <end position="457"/>
    </location>
</feature>
<dbReference type="Pfam" id="PF07690">
    <property type="entry name" value="MFS_1"/>
    <property type="match status" value="1"/>
</dbReference>
<evidence type="ECO:0000256" key="1">
    <source>
        <dbReference type="ARBA" id="ARBA00004141"/>
    </source>
</evidence>
<feature type="transmembrane region" description="Helical" evidence="7">
    <location>
        <begin position="505"/>
        <end position="525"/>
    </location>
</feature>
<feature type="region of interest" description="Disordered" evidence="6">
    <location>
        <begin position="1"/>
        <end position="121"/>
    </location>
</feature>
<evidence type="ECO:0000256" key="7">
    <source>
        <dbReference type="SAM" id="Phobius"/>
    </source>
</evidence>
<comment type="caution">
    <text evidence="9">The sequence shown here is derived from an EMBL/GenBank/DDBJ whole genome shotgun (WGS) entry which is preliminary data.</text>
</comment>
<dbReference type="InterPro" id="IPR020846">
    <property type="entry name" value="MFS_dom"/>
</dbReference>
<protein>
    <submittedName>
        <fullName evidence="9">MFS transporter</fullName>
    </submittedName>
</protein>
<dbReference type="GO" id="GO:0022857">
    <property type="term" value="F:transmembrane transporter activity"/>
    <property type="evidence" value="ECO:0007669"/>
    <property type="project" value="InterPro"/>
</dbReference>